<evidence type="ECO:0000256" key="9">
    <source>
        <dbReference type="ARBA" id="ARBA00023049"/>
    </source>
</evidence>
<comment type="caution">
    <text evidence="10">The sequence shown here is derived from an EMBL/GenBank/DDBJ whole genome shotgun (WGS) entry which is preliminary data.</text>
</comment>
<accession>A0ABT1SS75</accession>
<comment type="cofactor">
    <cofactor evidence="1">
        <name>Co(2+)</name>
        <dbReference type="ChEBI" id="CHEBI:48828"/>
    </cofactor>
</comment>
<sequence>MPTTAQLTAYAKVLLQKGLNLQKEQTLVINAPVEGHDFVTLLTKEAYTMGAAEVVVNWRSDDMTRLRYEYEDLSSFETLPDWRRDFSLHYYHKKAAFLSLISANPKLLSGIDTKKIFAQQKAHNQALKEYIDGMMASKTTWLVAAVPSAVWAKLLYPDLDAHKAYDALWNQILQSSRSDGKDPLADWDAHLANLEARRTWMTNQHFTSLHYTNSLGTDLTVGLPDNHIWQGGMEETASGILFNANVPTEEIYSAPQADAVNGTVYSTRPLVYNGNTIDRFHLTFKDGKVVDAAAEIGEDVLKKLVAVDEGAGRLGEVALIPYASPISLSGILFYETLFDENASCHLALGASYPTCLKGGTELDKEGLSKAGLNDSMIHVDFMVGSKDLTITGLKKDGTVVPVFTNGNWAE</sequence>
<keyword evidence="6" id="KW-0645">Protease</keyword>
<protein>
    <submittedName>
        <fullName evidence="10">Aminopeptidase</fullName>
    </submittedName>
</protein>
<evidence type="ECO:0000256" key="8">
    <source>
        <dbReference type="ARBA" id="ARBA00022801"/>
    </source>
</evidence>
<comment type="cofactor">
    <cofactor evidence="2">
        <name>Mg(2+)</name>
        <dbReference type="ChEBI" id="CHEBI:18420"/>
    </cofactor>
</comment>
<dbReference type="PANTHER" id="PTHR34448">
    <property type="entry name" value="AMINOPEPTIDASE"/>
    <property type="match status" value="1"/>
</dbReference>
<keyword evidence="7" id="KW-0479">Metal-binding</keyword>
<dbReference type="GO" id="GO:0004177">
    <property type="term" value="F:aminopeptidase activity"/>
    <property type="evidence" value="ECO:0007669"/>
    <property type="project" value="UniProtKB-KW"/>
</dbReference>
<keyword evidence="8" id="KW-0378">Hydrolase</keyword>
<evidence type="ECO:0000256" key="3">
    <source>
        <dbReference type="ARBA" id="ARBA00001947"/>
    </source>
</evidence>
<evidence type="ECO:0000313" key="10">
    <source>
        <dbReference type="EMBL" id="MCQ5342728.1"/>
    </source>
</evidence>
<organism evidence="10 11">
    <name type="scientific">Megasphaera massiliensis</name>
    <dbReference type="NCBI Taxonomy" id="1232428"/>
    <lineage>
        <taxon>Bacteria</taxon>
        <taxon>Bacillati</taxon>
        <taxon>Bacillota</taxon>
        <taxon>Negativicutes</taxon>
        <taxon>Veillonellales</taxon>
        <taxon>Veillonellaceae</taxon>
        <taxon>Megasphaera</taxon>
    </lineage>
</organism>
<keyword evidence="11" id="KW-1185">Reference proteome</keyword>
<keyword evidence="9" id="KW-0482">Metalloprotease</keyword>
<dbReference type="SUPFAM" id="SSF144052">
    <property type="entry name" value="Thermophilic metalloprotease-like"/>
    <property type="match status" value="1"/>
</dbReference>
<evidence type="ECO:0000256" key="2">
    <source>
        <dbReference type="ARBA" id="ARBA00001946"/>
    </source>
</evidence>
<evidence type="ECO:0000256" key="4">
    <source>
        <dbReference type="ARBA" id="ARBA00008236"/>
    </source>
</evidence>
<comment type="similarity">
    <text evidence="4">Belongs to the peptidase M29 family.</text>
</comment>
<evidence type="ECO:0000256" key="1">
    <source>
        <dbReference type="ARBA" id="ARBA00001941"/>
    </source>
</evidence>
<dbReference type="RefSeq" id="WP_062412058.1">
    <property type="nucleotide sequence ID" value="NZ_JAJCIO010000010.1"/>
</dbReference>
<dbReference type="Pfam" id="PF02073">
    <property type="entry name" value="Peptidase_M29"/>
    <property type="match status" value="1"/>
</dbReference>
<gene>
    <name evidence="10" type="ORF">NE675_06730</name>
</gene>
<dbReference type="PRINTS" id="PR00919">
    <property type="entry name" value="THERMOPTASE"/>
</dbReference>
<dbReference type="EMBL" id="JANGEW010000011">
    <property type="protein sequence ID" value="MCQ5342728.1"/>
    <property type="molecule type" value="Genomic_DNA"/>
</dbReference>
<dbReference type="Gene3D" id="3.40.1830.10">
    <property type="entry name" value="Thermophilic metalloprotease (M29)"/>
    <property type="match status" value="1"/>
</dbReference>
<proteinExistence type="inferred from homology"/>
<comment type="cofactor">
    <cofactor evidence="3">
        <name>Zn(2+)</name>
        <dbReference type="ChEBI" id="CHEBI:29105"/>
    </cofactor>
</comment>
<dbReference type="PANTHER" id="PTHR34448:SF3">
    <property type="entry name" value="AMINOPEPTIDASE AMPS"/>
    <property type="match status" value="1"/>
</dbReference>
<reference evidence="10 11" key="1">
    <citation type="submission" date="2022-06" db="EMBL/GenBank/DDBJ databases">
        <title>Isolation of gut microbiota from human fecal samples.</title>
        <authorList>
            <person name="Pamer E.G."/>
            <person name="Barat B."/>
            <person name="Waligurski E."/>
            <person name="Medina S."/>
            <person name="Paddock L."/>
            <person name="Mostad J."/>
        </authorList>
    </citation>
    <scope>NUCLEOTIDE SEQUENCE [LARGE SCALE GENOMIC DNA]</scope>
    <source>
        <strain evidence="10 11">DFI.1.1</strain>
    </source>
</reference>
<dbReference type="InterPro" id="IPR052170">
    <property type="entry name" value="M29_Exopeptidase"/>
</dbReference>
<evidence type="ECO:0000256" key="7">
    <source>
        <dbReference type="ARBA" id="ARBA00022723"/>
    </source>
</evidence>
<evidence type="ECO:0000256" key="6">
    <source>
        <dbReference type="ARBA" id="ARBA00022670"/>
    </source>
</evidence>
<dbReference type="Proteomes" id="UP001206692">
    <property type="component" value="Unassembled WGS sequence"/>
</dbReference>
<name>A0ABT1SS75_9FIRM</name>
<dbReference type="InterPro" id="IPR000787">
    <property type="entry name" value="Peptidase_M29"/>
</dbReference>
<keyword evidence="5 10" id="KW-0031">Aminopeptidase</keyword>
<evidence type="ECO:0000256" key="5">
    <source>
        <dbReference type="ARBA" id="ARBA00022438"/>
    </source>
</evidence>
<dbReference type="InterPro" id="IPR035097">
    <property type="entry name" value="M29_N-terminal"/>
</dbReference>
<evidence type="ECO:0000313" key="11">
    <source>
        <dbReference type="Proteomes" id="UP001206692"/>
    </source>
</evidence>